<keyword evidence="10" id="KW-1185">Reference proteome</keyword>
<dbReference type="InterPro" id="IPR039220">
    <property type="entry name" value="FAM3"/>
</dbReference>
<name>A0A673AEK4_9TELE</name>
<evidence type="ECO:0000256" key="4">
    <source>
        <dbReference type="ARBA" id="ARBA00022729"/>
    </source>
</evidence>
<comment type="similarity">
    <text evidence="2">Belongs to the FAM3 family.</text>
</comment>
<evidence type="ECO:0000256" key="7">
    <source>
        <dbReference type="PROSITE-ProRule" id="PRU01375"/>
    </source>
</evidence>
<evidence type="ECO:0000313" key="10">
    <source>
        <dbReference type="Proteomes" id="UP000472271"/>
    </source>
</evidence>
<dbReference type="Ensembl" id="ENSSORT00005028498.1">
    <property type="protein sequence ID" value="ENSSORP00005027704.1"/>
    <property type="gene ID" value="ENSSORG00005013241.1"/>
</dbReference>
<evidence type="ECO:0000313" key="9">
    <source>
        <dbReference type="Ensembl" id="ENSSORP00005027704.1"/>
    </source>
</evidence>
<dbReference type="AlphaFoldDB" id="A0A673AEK4"/>
<evidence type="ECO:0000256" key="6">
    <source>
        <dbReference type="ARBA" id="ARBA00023157"/>
    </source>
</evidence>
<accession>A0A673AEK4</accession>
<evidence type="ECO:0000259" key="8">
    <source>
        <dbReference type="Pfam" id="PF15711"/>
    </source>
</evidence>
<comment type="subcellular location">
    <subcellularLocation>
        <location evidence="1">Secreted</location>
    </subcellularLocation>
</comment>
<dbReference type="InterPro" id="IPR039477">
    <property type="entry name" value="ILEI/PANDER_dom"/>
</dbReference>
<dbReference type="PROSITE" id="PS52031">
    <property type="entry name" value="GG_LECTIN"/>
    <property type="match status" value="1"/>
</dbReference>
<dbReference type="GO" id="GO:0005576">
    <property type="term" value="C:extracellular region"/>
    <property type="evidence" value="ECO:0007669"/>
    <property type="project" value="UniProtKB-SubCell"/>
</dbReference>
<evidence type="ECO:0000256" key="3">
    <source>
        <dbReference type="ARBA" id="ARBA00022525"/>
    </source>
</evidence>
<keyword evidence="3" id="KW-0964">Secreted</keyword>
<reference evidence="9" key="3">
    <citation type="submission" date="2025-09" db="UniProtKB">
        <authorList>
            <consortium name="Ensembl"/>
        </authorList>
    </citation>
    <scope>IDENTIFICATION</scope>
</reference>
<feature type="domain" description="ILEI/PANDER" evidence="8">
    <location>
        <begin position="93"/>
        <end position="179"/>
    </location>
</feature>
<dbReference type="InParanoid" id="A0A673AEK4"/>
<reference evidence="9" key="1">
    <citation type="submission" date="2019-06" db="EMBL/GenBank/DDBJ databases">
        <authorList>
            <consortium name="Wellcome Sanger Institute Data Sharing"/>
        </authorList>
    </citation>
    <scope>NUCLEOTIDE SEQUENCE [LARGE SCALE GENOMIC DNA]</scope>
</reference>
<keyword evidence="4" id="KW-0732">Signal</keyword>
<dbReference type="Proteomes" id="UP000472271">
    <property type="component" value="Chromosome 5"/>
</dbReference>
<protein>
    <submittedName>
        <fullName evidence="9">Protein FAM3C-like</fullName>
    </submittedName>
</protein>
<evidence type="ECO:0000256" key="5">
    <source>
        <dbReference type="ARBA" id="ARBA00022734"/>
    </source>
</evidence>
<dbReference type="GO" id="GO:0030246">
    <property type="term" value="F:carbohydrate binding"/>
    <property type="evidence" value="ECO:0007669"/>
    <property type="project" value="UniProtKB-UniRule"/>
</dbReference>
<organism evidence="9 10">
    <name type="scientific">Sphaeramia orbicularis</name>
    <name type="common">orbiculate cardinalfish</name>
    <dbReference type="NCBI Taxonomy" id="375764"/>
    <lineage>
        <taxon>Eukaryota</taxon>
        <taxon>Metazoa</taxon>
        <taxon>Chordata</taxon>
        <taxon>Craniata</taxon>
        <taxon>Vertebrata</taxon>
        <taxon>Euteleostomi</taxon>
        <taxon>Actinopterygii</taxon>
        <taxon>Neopterygii</taxon>
        <taxon>Teleostei</taxon>
        <taxon>Neoteleostei</taxon>
        <taxon>Acanthomorphata</taxon>
        <taxon>Gobiaria</taxon>
        <taxon>Kurtiformes</taxon>
        <taxon>Apogonoidei</taxon>
        <taxon>Apogonidae</taxon>
        <taxon>Apogoninae</taxon>
        <taxon>Sphaeramia</taxon>
    </lineage>
</organism>
<dbReference type="OrthoDB" id="440755at2759"/>
<dbReference type="Pfam" id="PF15711">
    <property type="entry name" value="ILEI"/>
    <property type="match status" value="1"/>
</dbReference>
<evidence type="ECO:0000256" key="2">
    <source>
        <dbReference type="ARBA" id="ARBA00010905"/>
    </source>
</evidence>
<keyword evidence="5 7" id="KW-0430">Lectin</keyword>
<gene>
    <name evidence="9" type="primary">si:dkeyp-67f1.2</name>
</gene>
<keyword evidence="6" id="KW-1015">Disulfide bond</keyword>
<reference evidence="9" key="2">
    <citation type="submission" date="2025-08" db="UniProtKB">
        <authorList>
            <consortium name="Ensembl"/>
        </authorList>
    </citation>
    <scope>IDENTIFICATION</scope>
</reference>
<proteinExistence type="inferred from homology"/>
<dbReference type="PANTHER" id="PTHR14592">
    <property type="entry name" value="UNCHARACTERIZED FAM3"/>
    <property type="match status" value="1"/>
</dbReference>
<evidence type="ECO:0000256" key="1">
    <source>
        <dbReference type="ARBA" id="ARBA00004613"/>
    </source>
</evidence>
<sequence length="221" mass="23959">MKYRAVLQFSAVIVVLLITWGISNNSFDVNQTALNIFVSEEPVEKPKCGLSRACPLDSFALHVTSGAATVVGPKICFEGQIIMSTALNNVGVGLNIVVVNGDSGFVEKASYLNTKFGVAEDILAYLKEIKPGRIVLVGTFDDVTPKLTDEMREIFVRMGSTLIKSLKSKDSWAFAGRAGTRNKSLFEKLAVNNANTNIYEGWPAMVSVSGCFPKNTVTEKP</sequence>